<dbReference type="GO" id="GO:0046872">
    <property type="term" value="F:metal ion binding"/>
    <property type="evidence" value="ECO:0007669"/>
    <property type="project" value="InterPro"/>
</dbReference>
<dbReference type="InterPro" id="IPR019832">
    <property type="entry name" value="Mn/Fe_SOD_C"/>
</dbReference>
<evidence type="ECO:0000256" key="2">
    <source>
        <dbReference type="SAM" id="Coils"/>
    </source>
</evidence>
<accession>A0AAN9UZE0</accession>
<comment type="function">
    <text evidence="1">Component of the mitochondrial ribosome (mitoribosome), a dedicated translation machinery responsible for the synthesis of mitochondrial genome-encoded proteins, including at least some of the essential transmembrane subunits of the mitochondrial respiratory chain. The mitoribosomes are attached to the mitochondrial inner membrane and translation products are cotranslationally integrated into the membrane.</text>
</comment>
<reference evidence="4 5" key="1">
    <citation type="submission" date="2024-02" db="EMBL/GenBank/DDBJ databases">
        <title>De novo assembly and annotation of 12 fungi associated with fruit tree decline syndrome in Ontario, Canada.</title>
        <authorList>
            <person name="Sulman M."/>
            <person name="Ellouze W."/>
            <person name="Ilyukhin E."/>
        </authorList>
    </citation>
    <scope>NUCLEOTIDE SEQUENCE [LARGE SCALE GENOMIC DNA]</scope>
    <source>
        <strain evidence="4 5">M11/M66-122</strain>
    </source>
</reference>
<dbReference type="PANTHER" id="PTHR43595">
    <property type="entry name" value="37S RIBOSOMAL PROTEIN S26, MITOCHONDRIAL"/>
    <property type="match status" value="1"/>
</dbReference>
<organism evidence="4 5">
    <name type="scientific">Diatrype stigma</name>
    <dbReference type="NCBI Taxonomy" id="117547"/>
    <lineage>
        <taxon>Eukaryota</taxon>
        <taxon>Fungi</taxon>
        <taxon>Dikarya</taxon>
        <taxon>Ascomycota</taxon>
        <taxon>Pezizomycotina</taxon>
        <taxon>Sordariomycetes</taxon>
        <taxon>Xylariomycetidae</taxon>
        <taxon>Xylariales</taxon>
        <taxon>Diatrypaceae</taxon>
        <taxon>Diatrype</taxon>
    </lineage>
</organism>
<gene>
    <name evidence="4" type="ORF">SLS62_001157</name>
</gene>
<keyword evidence="2" id="KW-0175">Coiled coil</keyword>
<dbReference type="EMBL" id="JAKJXP020000005">
    <property type="protein sequence ID" value="KAK7756716.1"/>
    <property type="molecule type" value="Genomic_DNA"/>
</dbReference>
<feature type="domain" description="Manganese/iron superoxide dismutase C-terminal" evidence="3">
    <location>
        <begin position="247"/>
        <end position="297"/>
    </location>
</feature>
<evidence type="ECO:0000256" key="1">
    <source>
        <dbReference type="ARBA" id="ARBA00037226"/>
    </source>
</evidence>
<dbReference type="PANTHER" id="PTHR43595:SF2">
    <property type="entry name" value="SMALL RIBOSOMAL SUBUNIT PROTEIN MS42"/>
    <property type="match status" value="1"/>
</dbReference>
<dbReference type="GO" id="GO:0005737">
    <property type="term" value="C:cytoplasm"/>
    <property type="evidence" value="ECO:0007669"/>
    <property type="project" value="TreeGrafter"/>
</dbReference>
<evidence type="ECO:0000313" key="5">
    <source>
        <dbReference type="Proteomes" id="UP001320420"/>
    </source>
</evidence>
<dbReference type="Gene3D" id="1.10.287.990">
    <property type="entry name" value="Fe,Mn superoxide dismutase (SOD) domain"/>
    <property type="match status" value="1"/>
</dbReference>
<proteinExistence type="predicted"/>
<name>A0AAN9UZE0_9PEZI</name>
<feature type="domain" description="Manganese/iron superoxide dismutase C-terminal" evidence="3">
    <location>
        <begin position="142"/>
        <end position="199"/>
    </location>
</feature>
<feature type="coiled-coil region" evidence="2">
    <location>
        <begin position="63"/>
        <end position="90"/>
    </location>
</feature>
<dbReference type="InterPro" id="IPR036314">
    <property type="entry name" value="SOD_C_sf"/>
</dbReference>
<dbReference type="SUPFAM" id="SSF46609">
    <property type="entry name" value="Fe,Mn superoxide dismutase (SOD), N-terminal domain"/>
    <property type="match status" value="1"/>
</dbReference>
<dbReference type="GO" id="GO:0004784">
    <property type="term" value="F:superoxide dismutase activity"/>
    <property type="evidence" value="ECO:0007669"/>
    <property type="project" value="InterPro"/>
</dbReference>
<dbReference type="AlphaFoldDB" id="A0AAN9UZE0"/>
<sequence>MIRPRLRIPRAGSLLRRRPAIQAPLQFHPYHTVPVLQQFRNVEEGVPGLLSPEGFQMAWTEYIEFVLNKLNNLTAQTEFEEKEVHQIVKETARQPSQAPTFNYASMAYNHNFFFENLARLQPAEEGRPVEEVGLLPVAMPAKIKNDIELKFGSVETLRREMIATADAMFGPGYVWLVKPVRSSAFRILPTYLAGTPFTAGHWRRQGLDMNVHGFGAAPQGYSVDDSALQYVNRQQVGAGNSDVGRFDNRANAPGATEVIPLLCVSTWQHVYLRDWGVAGKRQYLEAWWDCIDWNKVDSLSHQNVSFK</sequence>
<dbReference type="Gene3D" id="3.55.40.20">
    <property type="entry name" value="Iron/manganese superoxide dismutase, C-terminal domain"/>
    <property type="match status" value="1"/>
</dbReference>
<dbReference type="InterPro" id="IPR036324">
    <property type="entry name" value="Mn/Fe_SOD_N_sf"/>
</dbReference>
<comment type="caution">
    <text evidence="4">The sequence shown here is derived from an EMBL/GenBank/DDBJ whole genome shotgun (WGS) entry which is preliminary data.</text>
</comment>
<dbReference type="SUPFAM" id="SSF54719">
    <property type="entry name" value="Fe,Mn superoxide dismutase (SOD), C-terminal domain"/>
    <property type="match status" value="1"/>
</dbReference>
<evidence type="ECO:0000313" key="4">
    <source>
        <dbReference type="EMBL" id="KAK7756716.1"/>
    </source>
</evidence>
<dbReference type="Pfam" id="PF02777">
    <property type="entry name" value="Sod_Fe_C"/>
    <property type="match status" value="2"/>
</dbReference>
<keyword evidence="5" id="KW-1185">Reference proteome</keyword>
<protein>
    <recommendedName>
        <fullName evidence="3">Manganese/iron superoxide dismutase C-terminal domain-containing protein</fullName>
    </recommendedName>
</protein>
<dbReference type="Proteomes" id="UP001320420">
    <property type="component" value="Unassembled WGS sequence"/>
</dbReference>
<evidence type="ECO:0000259" key="3">
    <source>
        <dbReference type="Pfam" id="PF02777"/>
    </source>
</evidence>